<dbReference type="PANTHER" id="PTHR12753">
    <property type="entry name" value="AD-003 - RELATED"/>
    <property type="match status" value="1"/>
</dbReference>
<dbReference type="EMBL" id="KZ992662">
    <property type="protein sequence ID" value="RKP07881.1"/>
    <property type="molecule type" value="Genomic_DNA"/>
</dbReference>
<keyword evidence="14" id="KW-1185">Reference proteome</keyword>
<dbReference type="STRING" id="78915.A0A4P9XQU7"/>
<comment type="similarity">
    <text evidence="1">Belongs to the methyltransferase superfamily. NTM1 family.</text>
</comment>
<dbReference type="GO" id="GO:0005737">
    <property type="term" value="C:cytoplasm"/>
    <property type="evidence" value="ECO:0007669"/>
    <property type="project" value="TreeGrafter"/>
</dbReference>
<dbReference type="AlphaFoldDB" id="A0A4P9XQU7"/>
<feature type="binding site" evidence="12">
    <location>
        <position position="86"/>
    </location>
    <ligand>
        <name>S-adenosyl-L-methionine</name>
        <dbReference type="ChEBI" id="CHEBI:59789"/>
    </ligand>
</feature>
<comment type="catalytic activity">
    <reaction evidence="10">
        <text>N-terminal L-alanyl-L-prolyl-L-lysyl-[protein] + 3 S-adenosyl-L-methionine = N-terminal N,N,N-trimethyl-L-alanyl-L-prolyl-L-lysyl-[protein] + 3 S-adenosyl-L-homocysteine + 3 H(+)</text>
        <dbReference type="Rhea" id="RHEA:54712"/>
        <dbReference type="Rhea" id="RHEA-COMP:13785"/>
        <dbReference type="Rhea" id="RHEA-COMP:13971"/>
        <dbReference type="ChEBI" id="CHEBI:15378"/>
        <dbReference type="ChEBI" id="CHEBI:57856"/>
        <dbReference type="ChEBI" id="CHEBI:59789"/>
        <dbReference type="ChEBI" id="CHEBI:138057"/>
        <dbReference type="ChEBI" id="CHEBI:138315"/>
        <dbReference type="EC" id="2.1.1.244"/>
    </reaction>
</comment>
<organism evidence="13 14">
    <name type="scientific">Thamnocephalis sphaerospora</name>
    <dbReference type="NCBI Taxonomy" id="78915"/>
    <lineage>
        <taxon>Eukaryota</taxon>
        <taxon>Fungi</taxon>
        <taxon>Fungi incertae sedis</taxon>
        <taxon>Zoopagomycota</taxon>
        <taxon>Zoopagomycotina</taxon>
        <taxon>Zoopagomycetes</taxon>
        <taxon>Zoopagales</taxon>
        <taxon>Sigmoideomycetaceae</taxon>
        <taxon>Thamnocephalis</taxon>
    </lineage>
</organism>
<dbReference type="PIRSF" id="PIRSF016958">
    <property type="entry name" value="DUF858_MeTrfase_lik"/>
    <property type="match status" value="1"/>
</dbReference>
<dbReference type="PANTHER" id="PTHR12753:SF0">
    <property type="entry name" value="ALPHA N-TERMINAL PROTEIN METHYLTRANSFERASE 1"/>
    <property type="match status" value="1"/>
</dbReference>
<dbReference type="OrthoDB" id="1298661at2759"/>
<name>A0A4P9XQU7_9FUNG</name>
<comment type="catalytic activity">
    <reaction evidence="8">
        <text>N-terminal L-seryl-L-prolyl-L-lysyl-[protein] + 3 S-adenosyl-L-methionine = N-terminal N,N,N-trimethyl-L-seryl-L-prolyl-L-lysyl-[protein] + 3 S-adenosyl-L-homocysteine + 3 H(+)</text>
        <dbReference type="Rhea" id="RHEA:54724"/>
        <dbReference type="Rhea" id="RHEA-COMP:13789"/>
        <dbReference type="Rhea" id="RHEA-COMP:13973"/>
        <dbReference type="ChEBI" id="CHEBI:15378"/>
        <dbReference type="ChEBI" id="CHEBI:57856"/>
        <dbReference type="ChEBI" id="CHEBI:59789"/>
        <dbReference type="ChEBI" id="CHEBI:138061"/>
        <dbReference type="ChEBI" id="CHEBI:138317"/>
        <dbReference type="EC" id="2.1.1.244"/>
    </reaction>
</comment>
<dbReference type="InterPro" id="IPR008576">
    <property type="entry name" value="MeTrfase_NTM1"/>
</dbReference>
<comment type="catalytic activity">
    <reaction evidence="9">
        <text>N-terminal L-prolyl-L-prolyl-L-lysyl-[protein] + 2 S-adenosyl-L-methionine = N-terminal N,N-dimethyl-L-prolyl-L-prolyl-L-lysyl-[protein] + 2 S-adenosyl-L-homocysteine + 2 H(+)</text>
        <dbReference type="Rhea" id="RHEA:54736"/>
        <dbReference type="Rhea" id="RHEA-COMP:13787"/>
        <dbReference type="Rhea" id="RHEA-COMP:13974"/>
        <dbReference type="ChEBI" id="CHEBI:15378"/>
        <dbReference type="ChEBI" id="CHEBI:57856"/>
        <dbReference type="ChEBI" id="CHEBI:59789"/>
        <dbReference type="ChEBI" id="CHEBI:138059"/>
        <dbReference type="ChEBI" id="CHEBI:138318"/>
        <dbReference type="EC" id="2.1.1.244"/>
    </reaction>
</comment>
<evidence type="ECO:0000313" key="13">
    <source>
        <dbReference type="EMBL" id="RKP07881.1"/>
    </source>
</evidence>
<evidence type="ECO:0000256" key="11">
    <source>
        <dbReference type="ARBA" id="ARBA00082558"/>
    </source>
</evidence>
<dbReference type="EC" id="2.1.1.244" evidence="5"/>
<gene>
    <name evidence="13" type="ORF">THASP1DRAFT_30313</name>
</gene>
<protein>
    <recommendedName>
        <fullName evidence="6">Alpha N-terminal protein methyltransferase 1</fullName>
        <ecNumber evidence="5">2.1.1.244</ecNumber>
    </recommendedName>
    <alternativeName>
        <fullName evidence="11">Translation associated element 1</fullName>
    </alternativeName>
    <alternativeName>
        <fullName evidence="7">X-Pro-Lys N-terminal protein methyltransferase 1</fullName>
    </alternativeName>
</protein>
<evidence type="ECO:0000313" key="14">
    <source>
        <dbReference type="Proteomes" id="UP000271241"/>
    </source>
</evidence>
<feature type="binding site" evidence="12">
    <location>
        <position position="81"/>
    </location>
    <ligand>
        <name>S-adenosyl-L-methionine</name>
        <dbReference type="ChEBI" id="CHEBI:59789"/>
    </ligand>
</feature>
<evidence type="ECO:0000256" key="1">
    <source>
        <dbReference type="ARBA" id="ARBA00009059"/>
    </source>
</evidence>
<dbReference type="FunFam" id="3.40.50.150:FF:000025">
    <property type="entry name" value="N-terminal Xaa-Pro-Lys N-methyltransferase 1"/>
    <property type="match status" value="1"/>
</dbReference>
<keyword evidence="3 13" id="KW-0808">Transferase</keyword>
<evidence type="ECO:0000256" key="6">
    <source>
        <dbReference type="ARBA" id="ARBA00039449"/>
    </source>
</evidence>
<evidence type="ECO:0000256" key="10">
    <source>
        <dbReference type="ARBA" id="ARBA00048167"/>
    </source>
</evidence>
<feature type="binding site" evidence="12">
    <location>
        <begin position="103"/>
        <end position="105"/>
    </location>
    <ligand>
        <name>S-adenosyl-L-methionine</name>
        <dbReference type="ChEBI" id="CHEBI:59789"/>
    </ligand>
</feature>
<dbReference type="Pfam" id="PF05891">
    <property type="entry name" value="Methyltransf_PK"/>
    <property type="match status" value="1"/>
</dbReference>
<evidence type="ECO:0000256" key="8">
    <source>
        <dbReference type="ARBA" id="ARBA00047306"/>
    </source>
</evidence>
<feature type="binding site" evidence="12">
    <location>
        <position position="150"/>
    </location>
    <ligand>
        <name>S-adenosyl-L-methionine</name>
        <dbReference type="ChEBI" id="CHEBI:59789"/>
    </ligand>
</feature>
<evidence type="ECO:0000256" key="3">
    <source>
        <dbReference type="ARBA" id="ARBA00022679"/>
    </source>
</evidence>
<dbReference type="SUPFAM" id="SSF53335">
    <property type="entry name" value="S-adenosyl-L-methionine-dependent methyltransferases"/>
    <property type="match status" value="1"/>
</dbReference>
<dbReference type="Proteomes" id="UP000271241">
    <property type="component" value="Unassembled WGS sequence"/>
</dbReference>
<accession>A0A4P9XQU7</accession>
<evidence type="ECO:0000256" key="12">
    <source>
        <dbReference type="PIRSR" id="PIRSR016958-1"/>
    </source>
</evidence>
<evidence type="ECO:0000256" key="4">
    <source>
        <dbReference type="ARBA" id="ARBA00022691"/>
    </source>
</evidence>
<keyword evidence="2 13" id="KW-0489">Methyltransferase</keyword>
<dbReference type="GO" id="GO:0032259">
    <property type="term" value="P:methylation"/>
    <property type="evidence" value="ECO:0007669"/>
    <property type="project" value="UniProtKB-KW"/>
</dbReference>
<dbReference type="Gene3D" id="3.40.50.150">
    <property type="entry name" value="Vaccinia Virus protein VP39"/>
    <property type="match status" value="1"/>
</dbReference>
<dbReference type="CDD" id="cd02440">
    <property type="entry name" value="AdoMet_MTases"/>
    <property type="match status" value="1"/>
</dbReference>
<evidence type="ECO:0000256" key="2">
    <source>
        <dbReference type="ARBA" id="ARBA00022603"/>
    </source>
</evidence>
<dbReference type="GO" id="GO:0071885">
    <property type="term" value="F:N-terminal protein N-methyltransferase activity"/>
    <property type="evidence" value="ECO:0007669"/>
    <property type="project" value="UniProtKB-EC"/>
</dbReference>
<evidence type="ECO:0000256" key="5">
    <source>
        <dbReference type="ARBA" id="ARBA00039112"/>
    </source>
</evidence>
<evidence type="ECO:0000256" key="7">
    <source>
        <dbReference type="ARBA" id="ARBA00043129"/>
    </source>
</evidence>
<evidence type="ECO:0000256" key="9">
    <source>
        <dbReference type="ARBA" id="ARBA00047885"/>
    </source>
</evidence>
<dbReference type="InterPro" id="IPR029063">
    <property type="entry name" value="SAM-dependent_MTases_sf"/>
</dbReference>
<proteinExistence type="inferred from homology"/>
<reference evidence="14" key="1">
    <citation type="journal article" date="2018" name="Nat. Microbiol.">
        <title>Leveraging single-cell genomics to expand the fungal tree of life.</title>
        <authorList>
            <person name="Ahrendt S.R."/>
            <person name="Quandt C.A."/>
            <person name="Ciobanu D."/>
            <person name="Clum A."/>
            <person name="Salamov A."/>
            <person name="Andreopoulos B."/>
            <person name="Cheng J.F."/>
            <person name="Woyke T."/>
            <person name="Pelin A."/>
            <person name="Henrissat B."/>
            <person name="Reynolds N.K."/>
            <person name="Benny G.L."/>
            <person name="Smith M.E."/>
            <person name="James T.Y."/>
            <person name="Grigoriev I.V."/>
        </authorList>
    </citation>
    <scope>NUCLEOTIDE SEQUENCE [LARGE SCALE GENOMIC DNA]</scope>
    <source>
        <strain evidence="14">RSA 1356</strain>
    </source>
</reference>
<sequence length="242" mass="26550">MASDQSAAFTPTTTWYADARTYWENVTPTVDGMLGGYGQLTNVDARDSIRFLDEFVNGKMGARGRVLAAPRIGKGRACDCGAGIGRVSKHTLLQLFDQVDLVECTEKFLTQARTEVLRDEVAADRVGRFICTGLEQFEPEAGRYNLIWCQWVLGHLTDDDLVAFLQRCAKSLPPGGIIGIKENCAVSEYAVDTTDSSVTRSDAVFRSLFARAGLTVLKVAVQSSFPNELFTVRMYALALDEA</sequence>
<keyword evidence="4 12" id="KW-0949">S-adenosyl-L-methionine</keyword>